<accession>A0A8R2JWJ9</accession>
<protein>
    <submittedName>
        <fullName evidence="1">Uncharacterized protein</fullName>
    </submittedName>
</protein>
<dbReference type="GeneID" id="115034927"/>
<name>A0A8R2JWJ9_ACYPI</name>
<dbReference type="Proteomes" id="UP000007819">
    <property type="component" value="Unassembled WGS sequence"/>
</dbReference>
<dbReference type="RefSeq" id="XP_029348329.1">
    <property type="nucleotide sequence ID" value="XM_029492469.1"/>
</dbReference>
<dbReference type="KEGG" id="api:115034927"/>
<proteinExistence type="predicted"/>
<evidence type="ECO:0000313" key="2">
    <source>
        <dbReference type="Proteomes" id="UP000007819"/>
    </source>
</evidence>
<reference evidence="1" key="2">
    <citation type="submission" date="2022-06" db="UniProtKB">
        <authorList>
            <consortium name="EnsemblMetazoa"/>
        </authorList>
    </citation>
    <scope>IDENTIFICATION</scope>
</reference>
<dbReference type="OrthoDB" id="6612707at2759"/>
<dbReference type="AlphaFoldDB" id="A0A8R2JWJ9"/>
<reference evidence="2" key="1">
    <citation type="submission" date="2010-06" db="EMBL/GenBank/DDBJ databases">
        <authorList>
            <person name="Jiang H."/>
            <person name="Abraham K."/>
            <person name="Ali S."/>
            <person name="Alsbrooks S.L."/>
            <person name="Anim B.N."/>
            <person name="Anosike U.S."/>
            <person name="Attaway T."/>
            <person name="Bandaranaike D.P."/>
            <person name="Battles P.K."/>
            <person name="Bell S.N."/>
            <person name="Bell A.V."/>
            <person name="Beltran B."/>
            <person name="Bickham C."/>
            <person name="Bustamante Y."/>
            <person name="Caleb T."/>
            <person name="Canada A."/>
            <person name="Cardenas V."/>
            <person name="Carter K."/>
            <person name="Chacko J."/>
            <person name="Chandrabose M.N."/>
            <person name="Chavez D."/>
            <person name="Chavez A."/>
            <person name="Chen L."/>
            <person name="Chu H.-S."/>
            <person name="Claassen K.J."/>
            <person name="Cockrell R."/>
            <person name="Collins M."/>
            <person name="Cooper J.A."/>
            <person name="Cree A."/>
            <person name="Curry S.M."/>
            <person name="Da Y."/>
            <person name="Dao M.D."/>
            <person name="Das B."/>
            <person name="Davila M.-L."/>
            <person name="Davy-Carroll L."/>
            <person name="Denson S."/>
            <person name="Dinh H."/>
            <person name="Ebong V.E."/>
            <person name="Edwards J.R."/>
            <person name="Egan A."/>
            <person name="El-Daye J."/>
            <person name="Escobedo L."/>
            <person name="Fernandez S."/>
            <person name="Fernando P.R."/>
            <person name="Flagg N."/>
            <person name="Forbes L.D."/>
            <person name="Fowler R.G."/>
            <person name="Fu Q."/>
            <person name="Gabisi R.A."/>
            <person name="Ganer J."/>
            <person name="Garbino Pronczuk A."/>
            <person name="Garcia R.M."/>
            <person name="Garner T."/>
            <person name="Garrett T.E."/>
            <person name="Gonzalez D.A."/>
            <person name="Hamid H."/>
            <person name="Hawkins E.S."/>
            <person name="Hirani K."/>
            <person name="Hogues M.E."/>
            <person name="Hollins B."/>
            <person name="Hsiao C.-H."/>
            <person name="Jabil R."/>
            <person name="James M.L."/>
            <person name="Jhangiani S.N."/>
            <person name="Johnson B."/>
            <person name="Johnson Q."/>
            <person name="Joshi V."/>
            <person name="Kalu J.B."/>
            <person name="Kam C."/>
            <person name="Kashfia A."/>
            <person name="Keebler J."/>
            <person name="Kisamo H."/>
            <person name="Kovar C.L."/>
            <person name="Lago L.A."/>
            <person name="Lai C.-Y."/>
            <person name="Laidlaw J."/>
            <person name="Lara F."/>
            <person name="Le T.-K."/>
            <person name="Lee S.L."/>
            <person name="Legall F.H."/>
            <person name="Lemon S.J."/>
            <person name="Lewis L.R."/>
            <person name="Li B."/>
            <person name="Liu Y."/>
            <person name="Liu Y.-S."/>
            <person name="Lopez J."/>
            <person name="Lozado R.J."/>
            <person name="Lu J."/>
            <person name="Madu R.C."/>
            <person name="Maheshwari M."/>
            <person name="Maheshwari R."/>
            <person name="Malloy K."/>
            <person name="Martinez E."/>
            <person name="Mathew T."/>
            <person name="Mercado I.C."/>
            <person name="Mercado C."/>
            <person name="Meyer B."/>
            <person name="Montgomery K."/>
            <person name="Morgan M.B."/>
            <person name="Munidasa M."/>
            <person name="Nazareth L.V."/>
            <person name="Nelson J."/>
            <person name="Ng B.M."/>
            <person name="Nguyen N.B."/>
            <person name="Nguyen P.Q."/>
            <person name="Nguyen T."/>
            <person name="Obregon M."/>
            <person name="Okwuonu G.O."/>
            <person name="Onwere C.G."/>
            <person name="Orozco G."/>
            <person name="Parra A."/>
            <person name="Patel S."/>
            <person name="Patil S."/>
            <person name="Perez A."/>
            <person name="Perez Y."/>
            <person name="Pham C."/>
            <person name="Primus E.L."/>
            <person name="Pu L.-L."/>
            <person name="Puazo M."/>
            <person name="Qin X."/>
            <person name="Quiroz J.B."/>
            <person name="Reese J."/>
            <person name="Richards S."/>
            <person name="Rives C.M."/>
            <person name="Robberts R."/>
            <person name="Ruiz S.J."/>
            <person name="Ruiz M.J."/>
            <person name="Santibanez J."/>
            <person name="Schneider B.W."/>
            <person name="Sisson I."/>
            <person name="Smith M."/>
            <person name="Sodergren E."/>
            <person name="Song X.-Z."/>
            <person name="Song B.B."/>
            <person name="Summersgill H."/>
            <person name="Thelus R."/>
            <person name="Thornton R.D."/>
            <person name="Trejos Z.Y."/>
            <person name="Usmani K."/>
            <person name="Vattathil S."/>
            <person name="Villasana D."/>
            <person name="Walker D.L."/>
            <person name="Wang S."/>
            <person name="Wang K."/>
            <person name="White C.S."/>
            <person name="Williams A.C."/>
            <person name="Williamson J."/>
            <person name="Wilson K."/>
            <person name="Woghiren I.O."/>
            <person name="Woodworth J.R."/>
            <person name="Worley K.C."/>
            <person name="Wright R.A."/>
            <person name="Wu W."/>
            <person name="Young L."/>
            <person name="Zhang L."/>
            <person name="Zhang J."/>
            <person name="Zhu Y."/>
            <person name="Muzny D.M."/>
            <person name="Weinstock G."/>
            <person name="Gibbs R.A."/>
        </authorList>
    </citation>
    <scope>NUCLEOTIDE SEQUENCE [LARGE SCALE GENOMIC DNA]</scope>
    <source>
        <strain evidence="2">LSR1</strain>
    </source>
</reference>
<evidence type="ECO:0000313" key="1">
    <source>
        <dbReference type="EnsemblMetazoa" id="XP_029348329.1"/>
    </source>
</evidence>
<sequence length="400" mass="45844">MAISSYSMEDNTFPKTFELLPCPKTLNNMKLLKTKLNLLYKNKLKKQPQELFMRKTQEAVTLPEYSEVNSVMELVNTQVPEALSNLEEQFGTSTNITVASEVGSSAMQRMVSKWWRVATCGLAVQVLWVSKHRSGVVSNMLGTEWATRKKEDGKTVVTVSTHKTGDREPALIVLSDELAIQIERYYPLRQRVRTTAKEFFITNKGQRLVKIYDELNKLYHTKLSANIFRRMVESQSRGHDRVTCTGVAKALQHSEDTALRHYHVPDAKEAIRRQRHIDVVDETAVFEDVVSKEFDNLFPYAPYANWTDAGIRERIMDSDAYAAHPTATITDALVQRVKARYNDAVFGERAEILVGHMRANYNKNNVTKHAVIDTAKERKLHYFLNGDQEKMCRHIIAKFN</sequence>
<organism evidence="1 2">
    <name type="scientific">Acyrthosiphon pisum</name>
    <name type="common">Pea aphid</name>
    <dbReference type="NCBI Taxonomy" id="7029"/>
    <lineage>
        <taxon>Eukaryota</taxon>
        <taxon>Metazoa</taxon>
        <taxon>Ecdysozoa</taxon>
        <taxon>Arthropoda</taxon>
        <taxon>Hexapoda</taxon>
        <taxon>Insecta</taxon>
        <taxon>Pterygota</taxon>
        <taxon>Neoptera</taxon>
        <taxon>Paraneoptera</taxon>
        <taxon>Hemiptera</taxon>
        <taxon>Sternorrhyncha</taxon>
        <taxon>Aphidomorpha</taxon>
        <taxon>Aphidoidea</taxon>
        <taxon>Aphididae</taxon>
        <taxon>Macrosiphini</taxon>
        <taxon>Acyrthosiphon</taxon>
    </lineage>
</organism>
<keyword evidence="2" id="KW-1185">Reference proteome</keyword>
<dbReference type="EnsemblMetazoa" id="XM_029492469.1">
    <property type="protein sequence ID" value="XP_029348329.1"/>
    <property type="gene ID" value="LOC115034927"/>
</dbReference>